<reference evidence="2" key="1">
    <citation type="submission" date="2021-02" db="EMBL/GenBank/DDBJ databases">
        <authorList>
            <person name="Dougan E. K."/>
            <person name="Rhodes N."/>
            <person name="Thang M."/>
            <person name="Chan C."/>
        </authorList>
    </citation>
    <scope>NUCLEOTIDE SEQUENCE</scope>
</reference>
<keyword evidence="3" id="KW-1185">Reference proteome</keyword>
<comment type="caution">
    <text evidence="2">The sequence shown here is derived from an EMBL/GenBank/DDBJ whole genome shotgun (WGS) entry which is preliminary data.</text>
</comment>
<sequence length="125" mass="13639">MSGRSRADSPSRTRGAMGEATPPAPVHTDRLCCVCLDELDPSGLRERACVPFPTCAAHHLHLGCLAQFRAQASGPVDLLCPLCRHGQCPACSPTAWSHQHDAWLRDTCAFFFFFSLFSPGPWSRA</sequence>
<dbReference type="OrthoDB" id="10649993at2759"/>
<evidence type="ECO:0000313" key="2">
    <source>
        <dbReference type="EMBL" id="CAE7232333.1"/>
    </source>
</evidence>
<dbReference type="EMBL" id="CAJNDS010000763">
    <property type="protein sequence ID" value="CAE7232333.1"/>
    <property type="molecule type" value="Genomic_DNA"/>
</dbReference>
<feature type="compositionally biased region" description="Basic and acidic residues" evidence="1">
    <location>
        <begin position="1"/>
        <end position="11"/>
    </location>
</feature>
<dbReference type="Proteomes" id="UP000604046">
    <property type="component" value="Unassembled WGS sequence"/>
</dbReference>
<feature type="region of interest" description="Disordered" evidence="1">
    <location>
        <begin position="1"/>
        <end position="23"/>
    </location>
</feature>
<proteinExistence type="predicted"/>
<protein>
    <recommendedName>
        <fullName evidence="4">RING-type domain-containing protein</fullName>
    </recommendedName>
</protein>
<name>A0A812KRE8_9DINO</name>
<evidence type="ECO:0008006" key="4">
    <source>
        <dbReference type="Google" id="ProtNLM"/>
    </source>
</evidence>
<evidence type="ECO:0000256" key="1">
    <source>
        <dbReference type="SAM" id="MobiDB-lite"/>
    </source>
</evidence>
<organism evidence="2 3">
    <name type="scientific">Symbiodinium natans</name>
    <dbReference type="NCBI Taxonomy" id="878477"/>
    <lineage>
        <taxon>Eukaryota</taxon>
        <taxon>Sar</taxon>
        <taxon>Alveolata</taxon>
        <taxon>Dinophyceae</taxon>
        <taxon>Suessiales</taxon>
        <taxon>Symbiodiniaceae</taxon>
        <taxon>Symbiodinium</taxon>
    </lineage>
</organism>
<accession>A0A812KRE8</accession>
<gene>
    <name evidence="2" type="ORF">SNAT2548_LOCUS9605</name>
</gene>
<dbReference type="AlphaFoldDB" id="A0A812KRE8"/>
<evidence type="ECO:0000313" key="3">
    <source>
        <dbReference type="Proteomes" id="UP000604046"/>
    </source>
</evidence>